<evidence type="ECO:0000313" key="4">
    <source>
        <dbReference type="EMBL" id="KAB1442224.1"/>
    </source>
</evidence>
<keyword evidence="5" id="KW-1185">Reference proteome</keyword>
<evidence type="ECO:0000256" key="1">
    <source>
        <dbReference type="SAM" id="MobiDB-lite"/>
    </source>
</evidence>
<evidence type="ECO:0000313" key="5">
    <source>
        <dbReference type="Proteomes" id="UP000438699"/>
    </source>
</evidence>
<proteinExistence type="predicted"/>
<dbReference type="PANTHER" id="PTHR38075:SF1">
    <property type="entry name" value="DUF4139 DOMAIN-CONTAINING PROTEIN"/>
    <property type="match status" value="1"/>
</dbReference>
<gene>
    <name evidence="4" type="ORF">F8A88_07140</name>
</gene>
<evidence type="ECO:0000259" key="3">
    <source>
        <dbReference type="Pfam" id="PF13600"/>
    </source>
</evidence>
<dbReference type="InterPro" id="IPR025554">
    <property type="entry name" value="DUF4140"/>
</dbReference>
<dbReference type="InterPro" id="IPR037291">
    <property type="entry name" value="DUF4139"/>
</dbReference>
<protein>
    <submittedName>
        <fullName evidence="4">DUF4139 domain-containing protein</fullName>
    </submittedName>
</protein>
<dbReference type="EMBL" id="WAIE01000002">
    <property type="protein sequence ID" value="KAB1442224.1"/>
    <property type="molecule type" value="Genomic_DNA"/>
</dbReference>
<dbReference type="Pfam" id="PF13600">
    <property type="entry name" value="DUF4140"/>
    <property type="match status" value="1"/>
</dbReference>
<evidence type="ECO:0000259" key="2">
    <source>
        <dbReference type="Pfam" id="PF13598"/>
    </source>
</evidence>
<reference evidence="4 5" key="1">
    <citation type="journal article" date="2017" name="Int. J. Syst. Evol. Microbiol.">
        <title>Desulfovibrio senegalensis sp. nov., a mesophilic sulfate reducer isolated from marine sediment.</title>
        <authorList>
            <person name="Thioye A."/>
            <person name="Gam Z.B.A."/>
            <person name="Mbengue M."/>
            <person name="Cayol J.L."/>
            <person name="Joseph-Bartoli M."/>
            <person name="Toure-Kane C."/>
            <person name="Labat M."/>
        </authorList>
    </citation>
    <scope>NUCLEOTIDE SEQUENCE [LARGE SCALE GENOMIC DNA]</scope>
    <source>
        <strain evidence="4 5">DSM 101509</strain>
    </source>
</reference>
<feature type="region of interest" description="Disordered" evidence="1">
    <location>
        <begin position="1"/>
        <end position="22"/>
    </location>
</feature>
<sequence length="557" mass="62368">MDRRKNPRPGQGHGHGQGPRRRLGRLVVRQHRIFRLPTTRCGRPFFVPAQVVLLAAGQLSLYFRLRFCKRTYPRVIRVYGEAQQPKPKAETIRGGSMKPLKLIFALTLLLGMAAAAHADTTKSMTVTIYNNNRALINEVRSMTLPQGKSRVEFLGVPQTVEPQTLRVQSLSAPTKLSVLDMNYEYDLVNTKNLLDHYIGKEINIILPDPADANERILRTGTLLANNDKPIFRIGNEIYVGPYSSIQLPTMPEGLRAKPALVWLVQNKGPAKHEVEVSYLARALGWNADYVLKVDRKNKKAGLSGWVTLTNKSGMPFKNASLKLVAGDVHEARPEPVFKGRTLAMESAAAPNMKEESFFEYHLYSLPRPVDIANNQTKQVSLLQAPSIKVSKELLCEYNAFGAVPKPVKPGVNVFLKFRNETSSGLGIPLPKGIVRAYQESSDGSVLLIGEDRMDHTPKGEEVRLAMGKSFDVTIERKQLFFQKTSKNTYRLSWQIRVRNSSDDPRTVLLHDFLPGKWKLLKFNHQFTPLHGAGVEFKVDAAPGKDVIITYEATISNS</sequence>
<dbReference type="PANTHER" id="PTHR38075">
    <property type="entry name" value="DUF4139 DOMAIN-CONTAINING PROTEIN"/>
    <property type="match status" value="1"/>
</dbReference>
<feature type="domain" description="DUF4140" evidence="3">
    <location>
        <begin position="126"/>
        <end position="186"/>
    </location>
</feature>
<dbReference type="AlphaFoldDB" id="A0A6N6N4S4"/>
<accession>A0A6N6N4S4</accession>
<feature type="domain" description="DUF4139" evidence="2">
    <location>
        <begin position="274"/>
        <end position="514"/>
    </location>
</feature>
<dbReference type="Proteomes" id="UP000438699">
    <property type="component" value="Unassembled WGS sequence"/>
</dbReference>
<comment type="caution">
    <text evidence="4">The sequence shown here is derived from an EMBL/GenBank/DDBJ whole genome shotgun (WGS) entry which is preliminary data.</text>
</comment>
<organism evidence="4 5">
    <name type="scientific">Pseudodesulfovibrio senegalensis</name>
    <dbReference type="NCBI Taxonomy" id="1721087"/>
    <lineage>
        <taxon>Bacteria</taxon>
        <taxon>Pseudomonadati</taxon>
        <taxon>Thermodesulfobacteriota</taxon>
        <taxon>Desulfovibrionia</taxon>
        <taxon>Desulfovibrionales</taxon>
        <taxon>Desulfovibrionaceae</taxon>
    </lineage>
</organism>
<dbReference type="Pfam" id="PF13598">
    <property type="entry name" value="DUF4139"/>
    <property type="match status" value="1"/>
</dbReference>
<name>A0A6N6N4S4_9BACT</name>